<keyword evidence="2" id="KW-1185">Reference proteome</keyword>
<dbReference type="EMBL" id="AZBU02000001">
    <property type="protein sequence ID" value="TMS34249.1"/>
    <property type="molecule type" value="Genomic_DNA"/>
</dbReference>
<sequence length="67" mass="7701">MPFHVDLAISLETEMVQISDILEKDSVKKGTLRELLFECFRFKDFLVRPQIFQSGLEFCALCSGCVK</sequence>
<dbReference type="Proteomes" id="UP000298663">
    <property type="component" value="Chromosome X"/>
</dbReference>
<evidence type="ECO:0000313" key="2">
    <source>
        <dbReference type="Proteomes" id="UP000298663"/>
    </source>
</evidence>
<accession>A0A4U8UNJ7</accession>
<comment type="caution">
    <text evidence="1">The sequence shown here is derived from an EMBL/GenBank/DDBJ whole genome shotgun (WGS) entry which is preliminary data.</text>
</comment>
<organism evidence="1 2">
    <name type="scientific">Steinernema carpocapsae</name>
    <name type="common">Entomopathogenic nematode</name>
    <dbReference type="NCBI Taxonomy" id="34508"/>
    <lineage>
        <taxon>Eukaryota</taxon>
        <taxon>Metazoa</taxon>
        <taxon>Ecdysozoa</taxon>
        <taxon>Nematoda</taxon>
        <taxon>Chromadorea</taxon>
        <taxon>Rhabditida</taxon>
        <taxon>Tylenchina</taxon>
        <taxon>Panagrolaimomorpha</taxon>
        <taxon>Strongyloidoidea</taxon>
        <taxon>Steinernematidae</taxon>
        <taxon>Steinernema</taxon>
    </lineage>
</organism>
<reference evidence="1 2" key="2">
    <citation type="journal article" date="2019" name="G3 (Bethesda)">
        <title>Hybrid Assembly of the Genome of the Entomopathogenic Nematode Steinernema carpocapsae Identifies the X-Chromosome.</title>
        <authorList>
            <person name="Serra L."/>
            <person name="Macchietto M."/>
            <person name="Macias-Munoz A."/>
            <person name="McGill C.J."/>
            <person name="Rodriguez I.M."/>
            <person name="Rodriguez B."/>
            <person name="Murad R."/>
            <person name="Mortazavi A."/>
        </authorList>
    </citation>
    <scope>NUCLEOTIDE SEQUENCE [LARGE SCALE GENOMIC DNA]</scope>
    <source>
        <strain evidence="1 2">ALL</strain>
    </source>
</reference>
<protein>
    <submittedName>
        <fullName evidence="1">Uncharacterized protein</fullName>
    </submittedName>
</protein>
<name>A0A4U8UNJ7_STECR</name>
<reference evidence="1 2" key="1">
    <citation type="journal article" date="2015" name="Genome Biol.">
        <title>Comparative genomics of Steinernema reveals deeply conserved gene regulatory networks.</title>
        <authorList>
            <person name="Dillman A.R."/>
            <person name="Macchietto M."/>
            <person name="Porter C.F."/>
            <person name="Rogers A."/>
            <person name="Williams B."/>
            <person name="Antoshechkin I."/>
            <person name="Lee M.M."/>
            <person name="Goodwin Z."/>
            <person name="Lu X."/>
            <person name="Lewis E.E."/>
            <person name="Goodrich-Blair H."/>
            <person name="Stock S.P."/>
            <person name="Adams B.J."/>
            <person name="Sternberg P.W."/>
            <person name="Mortazavi A."/>
        </authorList>
    </citation>
    <scope>NUCLEOTIDE SEQUENCE [LARGE SCALE GENOMIC DNA]</scope>
    <source>
        <strain evidence="1 2">ALL</strain>
    </source>
</reference>
<dbReference type="AlphaFoldDB" id="A0A4U8UNJ7"/>
<evidence type="ECO:0000313" key="1">
    <source>
        <dbReference type="EMBL" id="TMS34249.1"/>
    </source>
</evidence>
<dbReference type="EMBL" id="CM016762">
    <property type="protein sequence ID" value="TMS34249.1"/>
    <property type="molecule type" value="Genomic_DNA"/>
</dbReference>
<gene>
    <name evidence="1" type="ORF">L596_001877</name>
</gene>
<proteinExistence type="predicted"/>